<dbReference type="PANTHER" id="PTHR11352:SF0">
    <property type="entry name" value="PROLIFERATING CELL NUCLEAR ANTIGEN"/>
    <property type="match status" value="1"/>
</dbReference>
<protein>
    <recommendedName>
        <fullName evidence="2">Proliferating cell nuclear antigen PCNA N-terminal domain-containing protein</fullName>
    </recommendedName>
</protein>
<dbReference type="EMBL" id="HBKR01034755">
    <property type="protein sequence ID" value="CAE2332462.1"/>
    <property type="molecule type" value="Transcribed_RNA"/>
</dbReference>
<accession>A0A7S4PED9</accession>
<keyword evidence="1" id="KW-0238">DNA-binding</keyword>
<evidence type="ECO:0000259" key="2">
    <source>
        <dbReference type="Pfam" id="PF00705"/>
    </source>
</evidence>
<sequence>MEFQLSNPVIFARCLRCLQELNDVAYLEISPNGLYFQVMDDSRISMATYELEAKKLPQFQFFLDENLSVNIPLKSLCSILFSMGSHDLLTARILPPYDEIHLRNDFDAVPHQTSSNVFGEGQMMHSALIVEPDGKAYGKWVLKLLESSKERTERRIYIPPVEYPVTALFPTDLLKDIIGTYEKSLTNSITFTVDYDTKSLEISPTEETENTAKETADIEDKETSDAYRGGVIRLNTRPDSPSAVVLKFLDKCPRDAYKLKCSLGLDLMRSLGKLKEIATKNWINLHQEKEIKIQCPVGDLGNLELYLAQVYNNATL</sequence>
<dbReference type="InterPro" id="IPR046938">
    <property type="entry name" value="DNA_clamp_sf"/>
</dbReference>
<evidence type="ECO:0000256" key="1">
    <source>
        <dbReference type="ARBA" id="ARBA00023125"/>
    </source>
</evidence>
<dbReference type="Pfam" id="PF00705">
    <property type="entry name" value="PCNA_N"/>
    <property type="match status" value="1"/>
</dbReference>
<dbReference type="InterPro" id="IPR000730">
    <property type="entry name" value="Pr_cel_nuc_antig"/>
</dbReference>
<dbReference type="Gene3D" id="3.70.10.10">
    <property type="match status" value="1"/>
</dbReference>
<evidence type="ECO:0000313" key="3">
    <source>
        <dbReference type="EMBL" id="CAE2332462.1"/>
    </source>
</evidence>
<dbReference type="AlphaFoldDB" id="A0A7S4PED9"/>
<dbReference type="PANTHER" id="PTHR11352">
    <property type="entry name" value="PROLIFERATING CELL NUCLEAR ANTIGEN"/>
    <property type="match status" value="1"/>
</dbReference>
<dbReference type="GO" id="GO:0006275">
    <property type="term" value="P:regulation of DNA replication"/>
    <property type="evidence" value="ECO:0007669"/>
    <property type="project" value="InterPro"/>
</dbReference>
<proteinExistence type="predicted"/>
<gene>
    <name evidence="3" type="ORF">NAES01612_LOCUS22734</name>
</gene>
<dbReference type="GO" id="GO:0030337">
    <property type="term" value="F:DNA polymerase processivity factor activity"/>
    <property type="evidence" value="ECO:0007669"/>
    <property type="project" value="InterPro"/>
</dbReference>
<reference evidence="3" key="1">
    <citation type="submission" date="2021-01" db="EMBL/GenBank/DDBJ databases">
        <authorList>
            <person name="Corre E."/>
            <person name="Pelletier E."/>
            <person name="Niang G."/>
            <person name="Scheremetjew M."/>
            <person name="Finn R."/>
            <person name="Kale V."/>
            <person name="Holt S."/>
            <person name="Cochrane G."/>
            <person name="Meng A."/>
            <person name="Brown T."/>
            <person name="Cohen L."/>
        </authorList>
    </citation>
    <scope>NUCLEOTIDE SEQUENCE</scope>
    <source>
        <strain evidence="3">SoJaBio B1-5/56/2</strain>
    </source>
</reference>
<dbReference type="GO" id="GO:0006272">
    <property type="term" value="P:leading strand elongation"/>
    <property type="evidence" value="ECO:0007669"/>
    <property type="project" value="TreeGrafter"/>
</dbReference>
<dbReference type="SUPFAM" id="SSF55979">
    <property type="entry name" value="DNA clamp"/>
    <property type="match status" value="1"/>
</dbReference>
<dbReference type="GO" id="GO:0003677">
    <property type="term" value="F:DNA binding"/>
    <property type="evidence" value="ECO:0007669"/>
    <property type="project" value="UniProtKB-KW"/>
</dbReference>
<name>A0A7S4PED9_9EUKA</name>
<dbReference type="InterPro" id="IPR022648">
    <property type="entry name" value="Pr_cel_nuc_antig_N"/>
</dbReference>
<feature type="domain" description="Proliferating cell nuclear antigen PCNA N-terminal" evidence="2">
    <location>
        <begin position="1"/>
        <end position="92"/>
    </location>
</feature>
<organism evidence="3">
    <name type="scientific">Paramoeba aestuarina</name>
    <dbReference type="NCBI Taxonomy" id="180227"/>
    <lineage>
        <taxon>Eukaryota</taxon>
        <taxon>Amoebozoa</taxon>
        <taxon>Discosea</taxon>
        <taxon>Flabellinia</taxon>
        <taxon>Dactylopodida</taxon>
        <taxon>Paramoebidae</taxon>
        <taxon>Paramoeba</taxon>
    </lineage>
</organism>